<proteinExistence type="predicted"/>
<reference evidence="3" key="1">
    <citation type="submission" date="2022-11" db="UniProtKB">
        <authorList>
            <consortium name="WormBaseParasite"/>
        </authorList>
    </citation>
    <scope>IDENTIFICATION</scope>
</reference>
<feature type="compositionally biased region" description="Basic and acidic residues" evidence="1">
    <location>
        <begin position="40"/>
        <end position="55"/>
    </location>
</feature>
<accession>A0A915DYG7</accession>
<protein>
    <submittedName>
        <fullName evidence="3">Transposase</fullName>
    </submittedName>
</protein>
<feature type="region of interest" description="Disordered" evidence="1">
    <location>
        <begin position="20"/>
        <end position="55"/>
    </location>
</feature>
<sequence>MCQKRPFIKSLLNTTKLEPQIDGVEVDAQEQLEHQQTNENQRKNPAESEQPKKFEKEDGCCFRNWSRISRQHSAQRPWMKSRKEAEGQNLKDGKIQKRAERCPRLLRRFGGGRHRLIMFSDEAWYDIEQAQNTQNDRNWSEQPLPLNDRIIPRQQHPKQVMVWAGVGHGVKTPLFFVPAGVSINGEVYREFLRTEVFPWARRHYGNRHWVFMQDPAPAHKAIETQDLIRANVPEFIEVDISPHRNNGEWPATSPGLNPLDYSIWNELKRRACVKKHQTVEALKRNLVKAWDEIPQDMIDRAVDDFPKRLRKCIQADGGYFENK</sequence>
<dbReference type="PANTHER" id="PTHR46068:SF1">
    <property type="entry name" value="TRANSPOSASE IS30-LIKE HTH DOMAIN-CONTAINING PROTEIN"/>
    <property type="match status" value="1"/>
</dbReference>
<feature type="region of interest" description="Disordered" evidence="1">
    <location>
        <begin position="71"/>
        <end position="95"/>
    </location>
</feature>
<feature type="compositionally biased region" description="Basic and acidic residues" evidence="1">
    <location>
        <begin position="81"/>
        <end position="95"/>
    </location>
</feature>
<evidence type="ECO:0000256" key="1">
    <source>
        <dbReference type="SAM" id="MobiDB-lite"/>
    </source>
</evidence>
<dbReference type="Proteomes" id="UP000887574">
    <property type="component" value="Unplaced"/>
</dbReference>
<dbReference type="Gene3D" id="3.30.420.10">
    <property type="entry name" value="Ribonuclease H-like superfamily/Ribonuclease H"/>
    <property type="match status" value="1"/>
</dbReference>
<evidence type="ECO:0000313" key="3">
    <source>
        <dbReference type="WBParaSite" id="jg24049"/>
    </source>
</evidence>
<keyword evidence="2" id="KW-1185">Reference proteome</keyword>
<organism evidence="2 3">
    <name type="scientific">Ditylenchus dipsaci</name>
    <dbReference type="NCBI Taxonomy" id="166011"/>
    <lineage>
        <taxon>Eukaryota</taxon>
        <taxon>Metazoa</taxon>
        <taxon>Ecdysozoa</taxon>
        <taxon>Nematoda</taxon>
        <taxon>Chromadorea</taxon>
        <taxon>Rhabditida</taxon>
        <taxon>Tylenchina</taxon>
        <taxon>Tylenchomorpha</taxon>
        <taxon>Sphaerularioidea</taxon>
        <taxon>Anguinidae</taxon>
        <taxon>Anguininae</taxon>
        <taxon>Ditylenchus</taxon>
    </lineage>
</organism>
<dbReference type="GO" id="GO:0003676">
    <property type="term" value="F:nucleic acid binding"/>
    <property type="evidence" value="ECO:0007669"/>
    <property type="project" value="InterPro"/>
</dbReference>
<dbReference type="AlphaFoldDB" id="A0A915DYG7"/>
<dbReference type="PANTHER" id="PTHR46068">
    <property type="entry name" value="PROTEIN CBG27172"/>
    <property type="match status" value="1"/>
</dbReference>
<dbReference type="InterPro" id="IPR036397">
    <property type="entry name" value="RNaseH_sf"/>
</dbReference>
<name>A0A915DYG7_9BILA</name>
<dbReference type="WBParaSite" id="jg24049">
    <property type="protein sequence ID" value="jg24049"/>
    <property type="gene ID" value="jg24049"/>
</dbReference>
<evidence type="ECO:0000313" key="2">
    <source>
        <dbReference type="Proteomes" id="UP000887574"/>
    </source>
</evidence>